<keyword evidence="1" id="KW-0812">Transmembrane</keyword>
<keyword evidence="1" id="KW-1133">Transmembrane helix</keyword>
<accession>A0A2S5TB02</accession>
<dbReference type="EMBL" id="PSNW01000015">
    <property type="protein sequence ID" value="PPE72132.1"/>
    <property type="molecule type" value="Genomic_DNA"/>
</dbReference>
<comment type="caution">
    <text evidence="2">The sequence shown here is derived from an EMBL/GenBank/DDBJ whole genome shotgun (WGS) entry which is preliminary data.</text>
</comment>
<dbReference type="Proteomes" id="UP000238220">
    <property type="component" value="Unassembled WGS sequence"/>
</dbReference>
<reference evidence="2 3" key="1">
    <citation type="submission" date="2018-02" db="EMBL/GenBank/DDBJ databases">
        <title>Genome sequencing of Solimonas sp. HR-BB.</title>
        <authorList>
            <person name="Lee Y."/>
            <person name="Jeon C.O."/>
        </authorList>
    </citation>
    <scope>NUCLEOTIDE SEQUENCE [LARGE SCALE GENOMIC DNA]</scope>
    <source>
        <strain evidence="2 3">HR-BB</strain>
    </source>
</reference>
<evidence type="ECO:0000313" key="3">
    <source>
        <dbReference type="Proteomes" id="UP000238220"/>
    </source>
</evidence>
<evidence type="ECO:0000256" key="1">
    <source>
        <dbReference type="SAM" id="Phobius"/>
    </source>
</evidence>
<keyword evidence="3" id="KW-1185">Reference proteome</keyword>
<proteinExistence type="predicted"/>
<sequence>MGLVAVGVLLSIKIARRREATRSASAGRASRVGETVPAQPLSRQDAAAMIRRYVWSAAAIVAALLLALLLMA</sequence>
<organism evidence="2 3">
    <name type="scientific">Solimonas fluminis</name>
    <dbReference type="NCBI Taxonomy" id="2086571"/>
    <lineage>
        <taxon>Bacteria</taxon>
        <taxon>Pseudomonadati</taxon>
        <taxon>Pseudomonadota</taxon>
        <taxon>Gammaproteobacteria</taxon>
        <taxon>Nevskiales</taxon>
        <taxon>Nevskiaceae</taxon>
        <taxon>Solimonas</taxon>
    </lineage>
</organism>
<feature type="transmembrane region" description="Helical" evidence="1">
    <location>
        <begin position="53"/>
        <end position="71"/>
    </location>
</feature>
<dbReference type="AlphaFoldDB" id="A0A2S5TB02"/>
<evidence type="ECO:0000313" key="2">
    <source>
        <dbReference type="EMBL" id="PPE72132.1"/>
    </source>
</evidence>
<name>A0A2S5TB02_9GAMM</name>
<keyword evidence="1" id="KW-0472">Membrane</keyword>
<gene>
    <name evidence="2" type="ORF">C3942_19735</name>
</gene>
<protein>
    <submittedName>
        <fullName evidence="2">Uncharacterized protein</fullName>
    </submittedName>
</protein>